<evidence type="ECO:0000313" key="5">
    <source>
        <dbReference type="Proteomes" id="UP000400924"/>
    </source>
</evidence>
<keyword evidence="5" id="KW-1185">Reference proteome</keyword>
<reference evidence="4 5" key="1">
    <citation type="submission" date="2019-07" db="EMBL/GenBank/DDBJ databases">
        <title>New species of Amycolatopsis and Streptomyces.</title>
        <authorList>
            <person name="Duangmal K."/>
            <person name="Teo W.F.A."/>
            <person name="Lipun K."/>
        </authorList>
    </citation>
    <scope>NUCLEOTIDE SEQUENCE [LARGE SCALE GENOMIC DNA]</scope>
    <source>
        <strain evidence="4 5">NBRC 106415</strain>
    </source>
</reference>
<dbReference type="NCBIfam" id="NF005478">
    <property type="entry name" value="PRK07079.1"/>
    <property type="match status" value="1"/>
</dbReference>
<proteinExistence type="predicted"/>
<dbReference type="EMBL" id="VJZC01000025">
    <property type="protein sequence ID" value="MPY56812.1"/>
    <property type="molecule type" value="Genomic_DNA"/>
</dbReference>
<evidence type="ECO:0000256" key="3">
    <source>
        <dbReference type="ARBA" id="ARBA00022801"/>
    </source>
</evidence>
<dbReference type="Pfam" id="PF01546">
    <property type="entry name" value="Peptidase_M20"/>
    <property type="match status" value="1"/>
</dbReference>
<evidence type="ECO:0000256" key="1">
    <source>
        <dbReference type="ARBA" id="ARBA00022670"/>
    </source>
</evidence>
<dbReference type="GO" id="GO:0046872">
    <property type="term" value="F:metal ion binding"/>
    <property type="evidence" value="ECO:0007669"/>
    <property type="project" value="UniProtKB-KW"/>
</dbReference>
<keyword evidence="1" id="KW-0645">Protease</keyword>
<gene>
    <name evidence="4" type="ORF">FNH08_06420</name>
</gene>
<dbReference type="AlphaFoldDB" id="A0A5N8XBJ8"/>
<name>A0A5N8XBJ8_9ACTN</name>
<protein>
    <submittedName>
        <fullName evidence="4">M20 family metallopeptidase</fullName>
    </submittedName>
</protein>
<dbReference type="InterPro" id="IPR051458">
    <property type="entry name" value="Cyt/Met_Dipeptidase"/>
</dbReference>
<dbReference type="InterPro" id="IPR001261">
    <property type="entry name" value="ArgE/DapE_CS"/>
</dbReference>
<organism evidence="4 5">
    <name type="scientific">Streptomyces spongiae</name>
    <dbReference type="NCBI Taxonomy" id="565072"/>
    <lineage>
        <taxon>Bacteria</taxon>
        <taxon>Bacillati</taxon>
        <taxon>Actinomycetota</taxon>
        <taxon>Actinomycetes</taxon>
        <taxon>Kitasatosporales</taxon>
        <taxon>Streptomycetaceae</taxon>
        <taxon>Streptomyces</taxon>
    </lineage>
</organism>
<dbReference type="PROSITE" id="PS00759">
    <property type="entry name" value="ARGE_DAPE_CPG2_2"/>
    <property type="match status" value="1"/>
</dbReference>
<evidence type="ECO:0000313" key="4">
    <source>
        <dbReference type="EMBL" id="MPY56812.1"/>
    </source>
</evidence>
<comment type="caution">
    <text evidence="4">The sequence shown here is derived from an EMBL/GenBank/DDBJ whole genome shotgun (WGS) entry which is preliminary data.</text>
</comment>
<dbReference type="PANTHER" id="PTHR43270">
    <property type="entry name" value="BETA-ALA-HIS DIPEPTIDASE"/>
    <property type="match status" value="1"/>
</dbReference>
<dbReference type="Gene3D" id="3.30.70.360">
    <property type="match status" value="1"/>
</dbReference>
<dbReference type="InterPro" id="IPR002933">
    <property type="entry name" value="Peptidase_M20"/>
</dbReference>
<dbReference type="RefSeq" id="WP_322723852.1">
    <property type="nucleotide sequence ID" value="NZ_VJZC01000025.1"/>
</dbReference>
<dbReference type="PANTHER" id="PTHR43270:SF12">
    <property type="entry name" value="SUCCINYL-DIAMINOPIMELATE DESUCCINYLASE"/>
    <property type="match status" value="1"/>
</dbReference>
<sequence length="470" mass="50078">MIPAQLLYKAEEFVDSGAFFAELAAMVAYPTESARPESGVAVRAYLDEVLTPALAGLGCSVTTYENEDPRGGPFLVGRRVESPGLPTLLCYGHADVVEGQAGRWSEDRDPWTLTADGERWYGRGAADNKGQHLVNLAALRLLLAERGRLGFNLTFLFETGEEIGFPGLAEFAAAHREELRADVVVASDGPRVDAATPTLFLGSRGGVQIQLDADLRPDAYHSGNWGGVLRNPATTLAGAVASVVDGHGRIRVPELLPPELPDVVRQSLTGVTVANSPGDPTPDDGWGDTALTTAERLYAWNTLEVLALGAADIDRPVNAIPGRARAVLQLRYVAGTDVSRVGEVLSEHLAREGYSMVDVTVLGRFAAARTPLDDPWVGWAKSALERVAGRPVTVLPNIGGSLPHSVFTDVLGLPALWLPHSYPGCLQHAPDEHMLAPIAREGLVLATALFHALGDPSPELPLPAHAKDPR</sequence>
<evidence type="ECO:0000256" key="2">
    <source>
        <dbReference type="ARBA" id="ARBA00022723"/>
    </source>
</evidence>
<accession>A0A5N8XBJ8</accession>
<dbReference type="GO" id="GO:0006508">
    <property type="term" value="P:proteolysis"/>
    <property type="evidence" value="ECO:0007669"/>
    <property type="project" value="UniProtKB-KW"/>
</dbReference>
<dbReference type="Gene3D" id="3.40.630.10">
    <property type="entry name" value="Zn peptidases"/>
    <property type="match status" value="1"/>
</dbReference>
<keyword evidence="2" id="KW-0479">Metal-binding</keyword>
<dbReference type="GO" id="GO:0008233">
    <property type="term" value="F:peptidase activity"/>
    <property type="evidence" value="ECO:0007669"/>
    <property type="project" value="UniProtKB-KW"/>
</dbReference>
<keyword evidence="3" id="KW-0378">Hydrolase</keyword>
<dbReference type="SUPFAM" id="SSF53187">
    <property type="entry name" value="Zn-dependent exopeptidases"/>
    <property type="match status" value="1"/>
</dbReference>
<dbReference type="Proteomes" id="UP000400924">
    <property type="component" value="Unassembled WGS sequence"/>
</dbReference>